<evidence type="ECO:0000313" key="1">
    <source>
        <dbReference type="EMBL" id="KAK3739061.1"/>
    </source>
</evidence>
<gene>
    <name evidence="1" type="ORF">RRG08_025150</name>
</gene>
<reference evidence="1" key="1">
    <citation type="journal article" date="2023" name="G3 (Bethesda)">
        <title>A reference genome for the long-term kleptoplast-retaining sea slug Elysia crispata morphotype clarki.</title>
        <authorList>
            <person name="Eastman K.E."/>
            <person name="Pendleton A.L."/>
            <person name="Shaikh M.A."/>
            <person name="Suttiyut T."/>
            <person name="Ogas R."/>
            <person name="Tomko P."/>
            <person name="Gavelis G."/>
            <person name="Widhalm J.R."/>
            <person name="Wisecaver J.H."/>
        </authorList>
    </citation>
    <scope>NUCLEOTIDE SEQUENCE</scope>
    <source>
        <strain evidence="1">ECLA1</strain>
    </source>
</reference>
<accession>A0AAE0YAQ9</accession>
<protein>
    <submittedName>
        <fullName evidence="1">Uncharacterized protein</fullName>
    </submittedName>
</protein>
<comment type="caution">
    <text evidence="1">The sequence shown here is derived from an EMBL/GenBank/DDBJ whole genome shotgun (WGS) entry which is preliminary data.</text>
</comment>
<dbReference type="AlphaFoldDB" id="A0AAE0YAQ9"/>
<dbReference type="EMBL" id="JAWDGP010006556">
    <property type="protein sequence ID" value="KAK3739061.1"/>
    <property type="molecule type" value="Genomic_DNA"/>
</dbReference>
<keyword evidence="2" id="KW-1185">Reference proteome</keyword>
<organism evidence="1 2">
    <name type="scientific">Elysia crispata</name>
    <name type="common">lettuce slug</name>
    <dbReference type="NCBI Taxonomy" id="231223"/>
    <lineage>
        <taxon>Eukaryota</taxon>
        <taxon>Metazoa</taxon>
        <taxon>Spiralia</taxon>
        <taxon>Lophotrochozoa</taxon>
        <taxon>Mollusca</taxon>
        <taxon>Gastropoda</taxon>
        <taxon>Heterobranchia</taxon>
        <taxon>Euthyneura</taxon>
        <taxon>Panpulmonata</taxon>
        <taxon>Sacoglossa</taxon>
        <taxon>Placobranchoidea</taxon>
        <taxon>Plakobranchidae</taxon>
        <taxon>Elysia</taxon>
    </lineage>
</organism>
<proteinExistence type="predicted"/>
<name>A0AAE0YAQ9_9GAST</name>
<evidence type="ECO:0000313" key="2">
    <source>
        <dbReference type="Proteomes" id="UP001283361"/>
    </source>
</evidence>
<sequence length="209" mass="22932">MAEVTMITNRSPPSVLKRAWLGGVLLIPVYLRPDFDLDPIEYIARSGSQRVSVCNPLTTSYPHAFKYNSQKLLRSPRVSGLVKTIDLFSRVQTHYIDNSGGRDSKLVRSHRFPPCSIKPPLGRLADIQRPVACRVSVLTSVSVPQPLPPPPLPVLPQLATASGLGPFKQSDCMLRPGSELAMLQAFSYGTPKTYKGLAAQINEGTPRQK</sequence>
<dbReference type="Proteomes" id="UP001283361">
    <property type="component" value="Unassembled WGS sequence"/>
</dbReference>